<name>A0ABU9AT86_9BACT</name>
<accession>A0ABU9AT86</accession>
<keyword evidence="1" id="KW-1133">Transmembrane helix</keyword>
<comment type="caution">
    <text evidence="2">The sequence shown here is derived from an EMBL/GenBank/DDBJ whole genome shotgun (WGS) entry which is preliminary data.</text>
</comment>
<keyword evidence="3" id="KW-1185">Reference proteome</keyword>
<dbReference type="EMBL" id="JBBUKT010000003">
    <property type="protein sequence ID" value="MEK7950585.1"/>
    <property type="molecule type" value="Genomic_DNA"/>
</dbReference>
<keyword evidence="1" id="KW-0472">Membrane</keyword>
<dbReference type="RefSeq" id="WP_341404193.1">
    <property type="nucleotide sequence ID" value="NZ_JBBUKT010000003.1"/>
</dbReference>
<evidence type="ECO:0000313" key="3">
    <source>
        <dbReference type="Proteomes" id="UP001371305"/>
    </source>
</evidence>
<protein>
    <recommendedName>
        <fullName evidence="4">Cardiolipin synthase N-terminal domain-containing protein</fullName>
    </recommendedName>
</protein>
<feature type="transmembrane region" description="Helical" evidence="1">
    <location>
        <begin position="25"/>
        <end position="45"/>
    </location>
</feature>
<dbReference type="Proteomes" id="UP001371305">
    <property type="component" value="Unassembled WGS sequence"/>
</dbReference>
<reference evidence="2 3" key="1">
    <citation type="submission" date="2024-04" db="EMBL/GenBank/DDBJ databases">
        <title>Luteolibacter sp. isolated from soil.</title>
        <authorList>
            <person name="An J."/>
        </authorList>
    </citation>
    <scope>NUCLEOTIDE SEQUENCE [LARGE SCALE GENOMIC DNA]</scope>
    <source>
        <strain evidence="2 3">Y139</strain>
    </source>
</reference>
<evidence type="ECO:0000313" key="2">
    <source>
        <dbReference type="EMBL" id="MEK7950585.1"/>
    </source>
</evidence>
<gene>
    <name evidence="2" type="ORF">WKV53_08765</name>
</gene>
<sequence>MINTLLACATCAVNFKDDGTNPAGWSILFMLGVILPMLGGVIFFMTRLIRRSDAELDPELRDDLPAASASTR</sequence>
<evidence type="ECO:0008006" key="4">
    <source>
        <dbReference type="Google" id="ProtNLM"/>
    </source>
</evidence>
<organism evidence="2 3">
    <name type="scientific">Luteolibacter soli</name>
    <dbReference type="NCBI Taxonomy" id="3135280"/>
    <lineage>
        <taxon>Bacteria</taxon>
        <taxon>Pseudomonadati</taxon>
        <taxon>Verrucomicrobiota</taxon>
        <taxon>Verrucomicrobiia</taxon>
        <taxon>Verrucomicrobiales</taxon>
        <taxon>Verrucomicrobiaceae</taxon>
        <taxon>Luteolibacter</taxon>
    </lineage>
</organism>
<evidence type="ECO:0000256" key="1">
    <source>
        <dbReference type="SAM" id="Phobius"/>
    </source>
</evidence>
<keyword evidence="1" id="KW-0812">Transmembrane</keyword>
<proteinExistence type="predicted"/>